<evidence type="ECO:0000313" key="4">
    <source>
        <dbReference type="Proteomes" id="UP000663860"/>
    </source>
</evidence>
<organism evidence="2 4">
    <name type="scientific">Adineta steineri</name>
    <dbReference type="NCBI Taxonomy" id="433720"/>
    <lineage>
        <taxon>Eukaryota</taxon>
        <taxon>Metazoa</taxon>
        <taxon>Spiralia</taxon>
        <taxon>Gnathifera</taxon>
        <taxon>Rotifera</taxon>
        <taxon>Eurotatoria</taxon>
        <taxon>Bdelloidea</taxon>
        <taxon>Adinetida</taxon>
        <taxon>Adinetidae</taxon>
        <taxon>Adineta</taxon>
    </lineage>
</organism>
<accession>A0A814D5I7</accession>
<protein>
    <submittedName>
        <fullName evidence="2">Uncharacterized protein</fullName>
    </submittedName>
</protein>
<evidence type="ECO:0000256" key="1">
    <source>
        <dbReference type="ARBA" id="ARBA00009320"/>
    </source>
</evidence>
<proteinExistence type="inferred from homology"/>
<dbReference type="GO" id="GO:0019752">
    <property type="term" value="P:carboxylic acid metabolic process"/>
    <property type="evidence" value="ECO:0007669"/>
    <property type="project" value="TreeGrafter"/>
</dbReference>
<dbReference type="EMBL" id="CAJOBB010002412">
    <property type="protein sequence ID" value="CAF3966770.1"/>
    <property type="molecule type" value="Genomic_DNA"/>
</dbReference>
<comment type="similarity">
    <text evidence="1">Belongs to the class-IV pyridoxal-phosphate-dependent aminotransferase family.</text>
</comment>
<dbReference type="SUPFAM" id="SSF52540">
    <property type="entry name" value="P-loop containing nucleoside triphosphate hydrolases"/>
    <property type="match status" value="1"/>
</dbReference>
<dbReference type="Pfam" id="PF19798">
    <property type="entry name" value="Sulfotransfer_5"/>
    <property type="match status" value="1"/>
</dbReference>
<sequence length="240" mass="27811">MIIYLFSGSGDSSTALMYSFNQRPDTYVMDDPFYGIWLKKTGEKQAYYDEIMLRMECDDANKIHDEIEKNEKIQGNVFVKNNIDTAQYMNENRLLKYRHIFVIDDPAETIVSRIITDRSKTSADIYLEQQLRTYNWLKEKTKEDPIVIDSNGLNRDPTIAITHICEKLNLPFTDKMLSWPAGPKSIDGLWAESSYNEIHASTGFRTISSTKRTRDTIPNHLVSLYDAALPYYEKLLTHSI</sequence>
<evidence type="ECO:0000313" key="3">
    <source>
        <dbReference type="EMBL" id="CAF3966770.1"/>
    </source>
</evidence>
<dbReference type="PANTHER" id="PTHR42743:SF11">
    <property type="entry name" value="AMINODEOXYCHORISMATE LYASE"/>
    <property type="match status" value="1"/>
</dbReference>
<reference evidence="2" key="1">
    <citation type="submission" date="2021-02" db="EMBL/GenBank/DDBJ databases">
        <authorList>
            <person name="Nowell W R."/>
        </authorList>
    </citation>
    <scope>NUCLEOTIDE SEQUENCE</scope>
</reference>
<name>A0A814D5I7_9BILA</name>
<dbReference type="Gene3D" id="3.40.50.300">
    <property type="entry name" value="P-loop containing nucleotide triphosphate hydrolases"/>
    <property type="match status" value="1"/>
</dbReference>
<dbReference type="Proteomes" id="UP000663860">
    <property type="component" value="Unassembled WGS sequence"/>
</dbReference>
<evidence type="ECO:0000313" key="2">
    <source>
        <dbReference type="EMBL" id="CAF0950623.1"/>
    </source>
</evidence>
<gene>
    <name evidence="2" type="ORF">IZO911_LOCUS14976</name>
    <name evidence="3" type="ORF">KXQ929_LOCUS26529</name>
</gene>
<comment type="caution">
    <text evidence="2">The sequence shown here is derived from an EMBL/GenBank/DDBJ whole genome shotgun (WGS) entry which is preliminary data.</text>
</comment>
<dbReference type="InterPro" id="IPR050571">
    <property type="entry name" value="Class-IV_PLP-Dep_Aminotrnsfr"/>
</dbReference>
<dbReference type="InterPro" id="IPR027417">
    <property type="entry name" value="P-loop_NTPase"/>
</dbReference>
<dbReference type="Proteomes" id="UP000663868">
    <property type="component" value="Unassembled WGS sequence"/>
</dbReference>
<dbReference type="PANTHER" id="PTHR42743">
    <property type="entry name" value="AMINO-ACID AMINOTRANSFERASE"/>
    <property type="match status" value="1"/>
</dbReference>
<dbReference type="AlphaFoldDB" id="A0A814D5I7"/>
<dbReference type="EMBL" id="CAJNOE010000127">
    <property type="protein sequence ID" value="CAF0950623.1"/>
    <property type="molecule type" value="Genomic_DNA"/>
</dbReference>